<evidence type="ECO:0000313" key="3">
    <source>
        <dbReference type="EMBL" id="MFC0178906.1"/>
    </source>
</evidence>
<dbReference type="Gene3D" id="3.40.50.1000">
    <property type="entry name" value="HAD superfamily/HAD-like"/>
    <property type="match status" value="1"/>
</dbReference>
<dbReference type="NCBIfam" id="TIGR00099">
    <property type="entry name" value="Cof-subfamily"/>
    <property type="match status" value="1"/>
</dbReference>
<dbReference type="PANTHER" id="PTHR10000:SF58">
    <property type="entry name" value="PYRIDOXAL PHOSPHATE PHOSPHATASE YBHA"/>
    <property type="match status" value="1"/>
</dbReference>
<dbReference type="Gene3D" id="3.30.1240.10">
    <property type="match status" value="1"/>
</dbReference>
<evidence type="ECO:0000313" key="4">
    <source>
        <dbReference type="Proteomes" id="UP001589758"/>
    </source>
</evidence>
<keyword evidence="4" id="KW-1185">Reference proteome</keyword>
<dbReference type="PROSITE" id="PS01228">
    <property type="entry name" value="COF_1"/>
    <property type="match status" value="1"/>
</dbReference>
<protein>
    <submittedName>
        <fullName evidence="3">Pyridoxal phosphatase</fullName>
        <ecNumber evidence="3">3.1.3.74</ecNumber>
    </submittedName>
</protein>
<dbReference type="EC" id="3.1.3.74" evidence="3"/>
<dbReference type="InterPro" id="IPR000150">
    <property type="entry name" value="Cof"/>
</dbReference>
<evidence type="ECO:0000256" key="1">
    <source>
        <dbReference type="ARBA" id="ARBA00022723"/>
    </source>
</evidence>
<dbReference type="GO" id="GO:0033883">
    <property type="term" value="F:pyridoxal phosphatase activity"/>
    <property type="evidence" value="ECO:0007669"/>
    <property type="project" value="UniProtKB-EC"/>
</dbReference>
<dbReference type="InterPro" id="IPR036412">
    <property type="entry name" value="HAD-like_sf"/>
</dbReference>
<organism evidence="3 4">
    <name type="scientific">Thorsellia kenyensis</name>
    <dbReference type="NCBI Taxonomy" id="1549888"/>
    <lineage>
        <taxon>Bacteria</taxon>
        <taxon>Pseudomonadati</taxon>
        <taxon>Pseudomonadota</taxon>
        <taxon>Gammaproteobacteria</taxon>
        <taxon>Enterobacterales</taxon>
        <taxon>Thorselliaceae</taxon>
        <taxon>Thorsellia</taxon>
    </lineage>
</organism>
<dbReference type="NCBIfam" id="TIGR01484">
    <property type="entry name" value="HAD-SF-IIB"/>
    <property type="match status" value="1"/>
</dbReference>
<proteinExistence type="predicted"/>
<comment type="caution">
    <text evidence="3">The sequence shown here is derived from an EMBL/GenBank/DDBJ whole genome shotgun (WGS) entry which is preliminary data.</text>
</comment>
<dbReference type="InterPro" id="IPR006379">
    <property type="entry name" value="HAD-SF_hydro_IIB"/>
</dbReference>
<sequence>MKYSVIALDLDGTLLNDNKVISRVSLDILSQAQKKGLTVIIATGRHHITMIDYHRQLRLTTDAICCNGVYQYDILNSSVVASTPVSHADVERMVHLGKQHQIPFYLYVDNVMLYSNKEAHAKRVAGWDSAHDERLNKVFKWYPNFLTAYESYNKLWKFSVAWDDISALKNFVAAVESEAKLQCLWSWENQVDIALPGTGKGPRLKEYVESLGKTMNDVIAFGDNFNDVSMLEMAGLGVAMGNHAKGVEAFADLIIGDNNSDSIAETIRNYCF</sequence>
<gene>
    <name evidence="3" type="ORF">ACFFIT_02160</name>
</gene>
<dbReference type="PANTHER" id="PTHR10000">
    <property type="entry name" value="PHOSPHOSERINE PHOSPHATASE"/>
    <property type="match status" value="1"/>
</dbReference>
<dbReference type="InterPro" id="IPR023214">
    <property type="entry name" value="HAD_sf"/>
</dbReference>
<evidence type="ECO:0000256" key="2">
    <source>
        <dbReference type="ARBA" id="ARBA00022801"/>
    </source>
</evidence>
<dbReference type="CDD" id="cd07516">
    <property type="entry name" value="HAD_Pase"/>
    <property type="match status" value="1"/>
</dbReference>
<dbReference type="Pfam" id="PF08282">
    <property type="entry name" value="Hydrolase_3"/>
    <property type="match status" value="1"/>
</dbReference>
<reference evidence="3 4" key="1">
    <citation type="submission" date="2024-09" db="EMBL/GenBank/DDBJ databases">
        <authorList>
            <person name="Sun Q."/>
            <person name="Mori K."/>
        </authorList>
    </citation>
    <scope>NUCLEOTIDE SEQUENCE [LARGE SCALE GENOMIC DNA]</scope>
    <source>
        <strain evidence="3 4">CCM 8545</strain>
    </source>
</reference>
<keyword evidence="1" id="KW-0479">Metal-binding</keyword>
<dbReference type="NCBIfam" id="NF007821">
    <property type="entry name" value="PRK10530.1"/>
    <property type="match status" value="1"/>
</dbReference>
<dbReference type="EMBL" id="JBHLXE010000024">
    <property type="protein sequence ID" value="MFC0178906.1"/>
    <property type="molecule type" value="Genomic_DNA"/>
</dbReference>
<name>A0ABV6C9H4_9GAMM</name>
<dbReference type="SUPFAM" id="SSF56784">
    <property type="entry name" value="HAD-like"/>
    <property type="match status" value="1"/>
</dbReference>
<dbReference type="Proteomes" id="UP001589758">
    <property type="component" value="Unassembled WGS sequence"/>
</dbReference>
<keyword evidence="2 3" id="KW-0378">Hydrolase</keyword>
<dbReference type="RefSeq" id="WP_385875958.1">
    <property type="nucleotide sequence ID" value="NZ_JBHLXE010000024.1"/>
</dbReference>
<accession>A0ABV6C9H4</accession>